<proteinExistence type="inferred from homology"/>
<dbReference type="NCBIfam" id="TIGR00654">
    <property type="entry name" value="PhzF_family"/>
    <property type="match status" value="1"/>
</dbReference>
<dbReference type="PANTHER" id="PTHR13774:SF32">
    <property type="entry name" value="ANTISENSE-ENHANCING SEQUENCE 1"/>
    <property type="match status" value="1"/>
</dbReference>
<dbReference type="GO" id="GO:0016853">
    <property type="term" value="F:isomerase activity"/>
    <property type="evidence" value="ECO:0007669"/>
    <property type="project" value="TreeGrafter"/>
</dbReference>
<comment type="similarity">
    <text evidence="1">Belongs to the PhzF family.</text>
</comment>
<dbReference type="Pfam" id="PF02567">
    <property type="entry name" value="PhzC-PhzF"/>
    <property type="match status" value="1"/>
</dbReference>
<dbReference type="InterPro" id="IPR003719">
    <property type="entry name" value="Phenazine_PhzF-like"/>
</dbReference>
<evidence type="ECO:0000256" key="1">
    <source>
        <dbReference type="ARBA" id="ARBA00008270"/>
    </source>
</evidence>
<evidence type="ECO:0000313" key="3">
    <source>
        <dbReference type="EMBL" id="TKA90322.1"/>
    </source>
</evidence>
<dbReference type="SUPFAM" id="SSF54506">
    <property type="entry name" value="Diaminopimelate epimerase-like"/>
    <property type="match status" value="1"/>
</dbReference>
<accession>A0A4U0YEP9</accession>
<evidence type="ECO:0000313" key="4">
    <source>
        <dbReference type="Proteomes" id="UP000305198"/>
    </source>
</evidence>
<protein>
    <submittedName>
        <fullName evidence="3">PhzF family phenazine biosynthesis protein</fullName>
    </submittedName>
</protein>
<dbReference type="Gene3D" id="3.10.310.10">
    <property type="entry name" value="Diaminopimelate Epimerase, Chain A, domain 1"/>
    <property type="match status" value="2"/>
</dbReference>
<dbReference type="PANTHER" id="PTHR13774">
    <property type="entry name" value="PHENAZINE BIOSYNTHESIS PROTEIN"/>
    <property type="match status" value="1"/>
</dbReference>
<name>A0A4U0YEP9_9GAMM</name>
<dbReference type="AlphaFoldDB" id="A0A4U0YEP9"/>
<dbReference type="PIRSF" id="PIRSF016184">
    <property type="entry name" value="PhzC_PhzF"/>
    <property type="match status" value="1"/>
</dbReference>
<dbReference type="RefSeq" id="WP_136869891.1">
    <property type="nucleotide sequence ID" value="NZ_SWAV01000005.1"/>
</dbReference>
<organism evidence="3 4">
    <name type="scientific">Halopseudomonas bauzanensis</name>
    <dbReference type="NCBI Taxonomy" id="653930"/>
    <lineage>
        <taxon>Bacteria</taxon>
        <taxon>Pseudomonadati</taxon>
        <taxon>Pseudomonadota</taxon>
        <taxon>Gammaproteobacteria</taxon>
        <taxon>Pseudomonadales</taxon>
        <taxon>Pseudomonadaceae</taxon>
        <taxon>Halopseudomonas</taxon>
    </lineage>
</organism>
<evidence type="ECO:0000256" key="2">
    <source>
        <dbReference type="PIRSR" id="PIRSR016184-1"/>
    </source>
</evidence>
<feature type="active site" evidence="2">
    <location>
        <position position="46"/>
    </location>
</feature>
<reference evidence="3 4" key="1">
    <citation type="submission" date="2019-04" db="EMBL/GenBank/DDBJ databases">
        <title>Crypto-aerobic microbial life in anoxic (sulfidic) marine sediments.</title>
        <authorList>
            <person name="Bhattacharya S."/>
            <person name="Roy C."/>
            <person name="Mondal N."/>
            <person name="Sarkar J."/>
            <person name="Mandal S."/>
            <person name="Rameez M.J."/>
            <person name="Ghosh W."/>
        </authorList>
    </citation>
    <scope>NUCLEOTIDE SEQUENCE [LARGE SCALE GENOMIC DNA]</scope>
    <source>
        <strain evidence="3 4">SBBB</strain>
    </source>
</reference>
<gene>
    <name evidence="3" type="ORF">FA869_14460</name>
</gene>
<dbReference type="Proteomes" id="UP000305198">
    <property type="component" value="Unassembled WGS sequence"/>
</dbReference>
<dbReference type="GO" id="GO:0005737">
    <property type="term" value="C:cytoplasm"/>
    <property type="evidence" value="ECO:0007669"/>
    <property type="project" value="TreeGrafter"/>
</dbReference>
<comment type="caution">
    <text evidence="3">The sequence shown here is derived from an EMBL/GenBank/DDBJ whole genome shotgun (WGS) entry which is preliminary data.</text>
</comment>
<sequence>MKRCFQQIDVFGAKPFLGNPLAVVLDAEGLSTEEMQRITRWMNLSETAFILPPRDASADYRVRIFTLTHELPFAGHPTLGSCHAWLSSGIQPKQQDLIVQECGAGLVSIKRAAEGLAFAAPPLLRSGQVDAAYTEQLAAVLGIDRSQIVDTAWADNGPGWVGVLLEDAATVLAIEADFSRYSGSESLDIGLVGPYPQGSECAFEVRALFRNQQGAMVEDPVTGSLNASLAEWLIATGRATAPYLVSQGTRLGCEGRLSIQQSADDTVWVGGATVTCVAGEIQI</sequence>
<dbReference type="EMBL" id="SWAV01000005">
    <property type="protein sequence ID" value="TKA90322.1"/>
    <property type="molecule type" value="Genomic_DNA"/>
</dbReference>